<name>A0A345DCL1_9BURK</name>
<keyword evidence="1" id="KW-0732">Signal</keyword>
<evidence type="ECO:0008006" key="4">
    <source>
        <dbReference type="Google" id="ProtNLM"/>
    </source>
</evidence>
<accession>A0A345DCL1</accession>
<dbReference type="RefSeq" id="WP_114563213.1">
    <property type="nucleotide sequence ID" value="NZ_CP031124.1"/>
</dbReference>
<dbReference type="OrthoDB" id="7428875at2"/>
<dbReference type="InterPro" id="IPR032578">
    <property type="entry name" value="DUF4919"/>
</dbReference>
<dbReference type="Pfam" id="PF16266">
    <property type="entry name" value="DUF4919"/>
    <property type="match status" value="1"/>
</dbReference>
<dbReference type="KEGG" id="hyf:DTO96_101840"/>
<evidence type="ECO:0000313" key="3">
    <source>
        <dbReference type="Proteomes" id="UP000252182"/>
    </source>
</evidence>
<gene>
    <name evidence="2" type="ORF">DTO96_101840</name>
</gene>
<evidence type="ECO:0000256" key="1">
    <source>
        <dbReference type="SAM" id="SignalP"/>
    </source>
</evidence>
<evidence type="ECO:0000313" key="2">
    <source>
        <dbReference type="EMBL" id="AXF86099.1"/>
    </source>
</evidence>
<feature type="chain" id="PRO_5016896922" description="DUF4919 domain-containing protein" evidence="1">
    <location>
        <begin position="24"/>
        <end position="223"/>
    </location>
</feature>
<reference evidence="3" key="1">
    <citation type="submission" date="2018-07" db="EMBL/GenBank/DDBJ databases">
        <authorList>
            <person name="Kim H."/>
        </authorList>
    </citation>
    <scope>NUCLEOTIDE SEQUENCE [LARGE SCALE GENOMIC DNA]</scope>
    <source>
        <strain evidence="3">F02</strain>
    </source>
</reference>
<dbReference type="AlphaFoldDB" id="A0A345DCL1"/>
<sequence>MRKAQLAIFGTFLSIATLGNAYAQPTETIDGSESFKLIPDDVAAPNPKLTDTVDFTQLRNAYGRRSDFQMRCESSRPTKDWVDAMQAQNFNGAYEVITKWFNKCPVDMKVHFWAIDTLKKLGNQGKADAHKRWIFGLTDSIIKSGDGRTPRTAFVTISVSEEYALLTMFRQQRVKQSLVQGPPMVDQMLIEPVGGGGEQQVIYFNPYLHFVRLSHMLDKSKSN</sequence>
<dbReference type="Proteomes" id="UP000252182">
    <property type="component" value="Chromosome"/>
</dbReference>
<dbReference type="EMBL" id="CP031124">
    <property type="protein sequence ID" value="AXF86099.1"/>
    <property type="molecule type" value="Genomic_DNA"/>
</dbReference>
<proteinExistence type="predicted"/>
<feature type="signal peptide" evidence="1">
    <location>
        <begin position="1"/>
        <end position="23"/>
    </location>
</feature>
<protein>
    <recommendedName>
        <fullName evidence="4">DUF4919 domain-containing protein</fullName>
    </recommendedName>
</protein>
<keyword evidence="3" id="KW-1185">Reference proteome</keyword>
<organism evidence="2 3">
    <name type="scientific">Ephemeroptericola cinctiostellae</name>
    <dbReference type="NCBI Taxonomy" id="2268024"/>
    <lineage>
        <taxon>Bacteria</taxon>
        <taxon>Pseudomonadati</taxon>
        <taxon>Pseudomonadota</taxon>
        <taxon>Betaproteobacteria</taxon>
        <taxon>Burkholderiales</taxon>
        <taxon>Burkholderiaceae</taxon>
        <taxon>Ephemeroptericola</taxon>
    </lineage>
</organism>